<dbReference type="RefSeq" id="WP_055725571.1">
    <property type="nucleotide sequence ID" value="NZ_KK088589.1"/>
</dbReference>
<reference evidence="1 2" key="1">
    <citation type="submission" date="2013-02" db="EMBL/GenBank/DDBJ databases">
        <authorList>
            <person name="Fiebig A."/>
            <person name="Goeker M."/>
            <person name="Klenk H.-P.P."/>
        </authorList>
    </citation>
    <scope>NUCLEOTIDE SEQUENCE [LARGE SCALE GENOMIC DNA]</scope>
    <source>
        <strain evidence="1 2">DSM 19309</strain>
    </source>
</reference>
<dbReference type="EMBL" id="AOSK01000121">
    <property type="protein sequence ID" value="EYD74135.1"/>
    <property type="molecule type" value="Genomic_DNA"/>
</dbReference>
<organism evidence="1 2">
    <name type="scientific">Rubellimicrobium mesophilum DSM 19309</name>
    <dbReference type="NCBI Taxonomy" id="442562"/>
    <lineage>
        <taxon>Bacteria</taxon>
        <taxon>Pseudomonadati</taxon>
        <taxon>Pseudomonadota</taxon>
        <taxon>Alphaproteobacteria</taxon>
        <taxon>Rhodobacterales</taxon>
        <taxon>Roseobacteraceae</taxon>
        <taxon>Rubellimicrobium</taxon>
    </lineage>
</organism>
<dbReference type="Proteomes" id="UP000019666">
    <property type="component" value="Unassembled WGS sequence"/>
</dbReference>
<evidence type="ECO:0000313" key="2">
    <source>
        <dbReference type="Proteomes" id="UP000019666"/>
    </source>
</evidence>
<evidence type="ECO:0000313" key="1">
    <source>
        <dbReference type="EMBL" id="EYD74135.1"/>
    </source>
</evidence>
<accession>A0A017HIJ0</accession>
<name>A0A017HIJ0_9RHOB</name>
<dbReference type="AlphaFoldDB" id="A0A017HIJ0"/>
<proteinExistence type="predicted"/>
<evidence type="ECO:0008006" key="3">
    <source>
        <dbReference type="Google" id="ProtNLM"/>
    </source>
</evidence>
<sequence>MIGNSHVGALKLAWDALRTSPQACELTFFAQRQARILDLLSKGNRLVPSSKQQRAQLKLTSGGLGEIDTAAYDIFLVYGLYPSPSLTEDGRRYSQAVREAAVLDRALGSGTYEMVQRLRAITPKLILVGLSPLRANVPDTSSRTVQHLRAITRKPMLMGLSRLRTNSAGSALPPPLMPYRDTIDILDRRVFAPLDARLIPQPAETIVDGRATDAKYTIGSRRLSAGSKGAFYPDQDNGHMNEAYGRVWLLNLQRHLVEQGSRATLRA</sequence>
<dbReference type="OrthoDB" id="6174477at2"/>
<gene>
    <name evidence="1" type="ORF">Rumeso_04334</name>
</gene>
<dbReference type="HOGENOM" id="CLU_1030046_0_0_5"/>
<keyword evidence="2" id="KW-1185">Reference proteome</keyword>
<dbReference type="STRING" id="442562.Rumeso_04334"/>
<protein>
    <recommendedName>
        <fullName evidence="3">SGNH/GDSL hydrolase family protein</fullName>
    </recommendedName>
</protein>
<comment type="caution">
    <text evidence="1">The sequence shown here is derived from an EMBL/GenBank/DDBJ whole genome shotgun (WGS) entry which is preliminary data.</text>
</comment>